<proteinExistence type="predicted"/>
<dbReference type="Pfam" id="PF10325">
    <property type="entry name" value="7TM_GPCR_Srz"/>
    <property type="match status" value="2"/>
</dbReference>
<keyword evidence="1" id="KW-0812">Transmembrane</keyword>
<evidence type="ECO:0000313" key="3">
    <source>
        <dbReference type="Proteomes" id="UP000829354"/>
    </source>
</evidence>
<dbReference type="PANTHER" id="PTHR31720">
    <property type="entry name" value="SERPENTINE RECEPTOR, CLASS Z-RELATED"/>
    <property type="match status" value="1"/>
</dbReference>
<keyword evidence="1" id="KW-0472">Membrane</keyword>
<evidence type="ECO:0000256" key="1">
    <source>
        <dbReference type="SAM" id="Phobius"/>
    </source>
</evidence>
<gene>
    <name evidence="2" type="ORF">L5515_009280</name>
</gene>
<keyword evidence="3" id="KW-1185">Reference proteome</keyword>
<evidence type="ECO:0000313" key="2">
    <source>
        <dbReference type="EMBL" id="UMM37542.1"/>
    </source>
</evidence>
<feature type="transmembrane region" description="Helical" evidence="1">
    <location>
        <begin position="101"/>
        <end position="126"/>
    </location>
</feature>
<dbReference type="InterPro" id="IPR018817">
    <property type="entry name" value="7TM_GPCR_serpentine_rcpt_Srz"/>
</dbReference>
<sequence>MFPYFDYSPSVCITISVILPDRENFQKLLSFTQYQSASLSNNPTYFTHVYFTKTSQLPVSNCFMSGSYFLLVMMERQCEIQTHFSSPASGKMDVTPENEKLLLLGLISGTLITVFLYCIFPVFVQVYRSNRENYKSNPLYPVINQLYRFLWGFHISVILLIVYIYLMTSNKLALDGIVFMFLTAMICILFYIVLPFYQTGEMFRTFYLPLNAILLVATFLNIIIFIKNESRPVKKPDPLQKWMFFQTVLISGFKLLHFWVPFFIGDGGKAMQHYIIISIGSDILTCVMFVQVSYLIVYRHKIRDLKFKDLFSSAFSQQGRIEPRESIQSLSSIRF</sequence>
<dbReference type="PANTHER" id="PTHR31720:SF12">
    <property type="entry name" value="SERPENTINE RECEPTOR, CLASS T-RELATED"/>
    <property type="match status" value="1"/>
</dbReference>
<protein>
    <submittedName>
        <fullName evidence="2">Uncharacterized protein</fullName>
    </submittedName>
</protein>
<dbReference type="AlphaFoldDB" id="A0AAE9JNH8"/>
<feature type="transmembrane region" description="Helical" evidence="1">
    <location>
        <begin position="274"/>
        <end position="298"/>
    </location>
</feature>
<reference evidence="2 3" key="1">
    <citation type="submission" date="2022-04" db="EMBL/GenBank/DDBJ databases">
        <title>Chromosome-level reference genomes for two strains of Caenorhabditis briggsae: an improved platform for comparative genomics.</title>
        <authorList>
            <person name="Stevens L."/>
            <person name="Andersen E."/>
        </authorList>
    </citation>
    <scope>NUCLEOTIDE SEQUENCE [LARGE SCALE GENOMIC DNA]</scope>
    <source>
        <strain evidence="2">VX34</strain>
        <tissue evidence="2">Whole-organism</tissue>
    </source>
</reference>
<name>A0AAE9JNH8_CAEBR</name>
<feature type="transmembrane region" description="Helical" evidence="1">
    <location>
        <begin position="242"/>
        <end position="262"/>
    </location>
</feature>
<keyword evidence="1" id="KW-1133">Transmembrane helix</keyword>
<feature type="transmembrane region" description="Helical" evidence="1">
    <location>
        <begin position="173"/>
        <end position="194"/>
    </location>
</feature>
<accession>A0AAE9JNH8</accession>
<organism evidence="2 3">
    <name type="scientific">Caenorhabditis briggsae</name>
    <dbReference type="NCBI Taxonomy" id="6238"/>
    <lineage>
        <taxon>Eukaryota</taxon>
        <taxon>Metazoa</taxon>
        <taxon>Ecdysozoa</taxon>
        <taxon>Nematoda</taxon>
        <taxon>Chromadorea</taxon>
        <taxon>Rhabditida</taxon>
        <taxon>Rhabditina</taxon>
        <taxon>Rhabditomorpha</taxon>
        <taxon>Rhabditoidea</taxon>
        <taxon>Rhabditidae</taxon>
        <taxon>Peloderinae</taxon>
        <taxon>Caenorhabditis</taxon>
    </lineage>
</organism>
<dbReference type="Proteomes" id="UP000829354">
    <property type="component" value="Chromosome V"/>
</dbReference>
<feature type="transmembrane region" description="Helical" evidence="1">
    <location>
        <begin position="146"/>
        <end position="166"/>
    </location>
</feature>
<feature type="transmembrane region" description="Helical" evidence="1">
    <location>
        <begin position="206"/>
        <end position="226"/>
    </location>
</feature>
<dbReference type="EMBL" id="CP092624">
    <property type="protein sequence ID" value="UMM37542.1"/>
    <property type="molecule type" value="Genomic_DNA"/>
</dbReference>